<gene>
    <name evidence="1" type="ORF">RQM65_05595</name>
</gene>
<reference evidence="1 2" key="1">
    <citation type="submission" date="2023-09" db="EMBL/GenBank/DDBJ databases">
        <title>Novel taxa isolated from Blanes Bay.</title>
        <authorList>
            <person name="Rey-Velasco X."/>
            <person name="Lucena T."/>
        </authorList>
    </citation>
    <scope>NUCLEOTIDE SEQUENCE [LARGE SCALE GENOMIC DNA]</scope>
    <source>
        <strain evidence="1 2">S334</strain>
    </source>
</reference>
<evidence type="ECO:0000313" key="2">
    <source>
        <dbReference type="Proteomes" id="UP001250656"/>
    </source>
</evidence>
<protein>
    <recommendedName>
        <fullName evidence="3">Beta-hexosaminidase</fullName>
    </recommendedName>
</protein>
<name>A0ABU3L3J5_9FLAO</name>
<dbReference type="RefSeq" id="WP_314013282.1">
    <property type="nucleotide sequence ID" value="NZ_JAVTTP010000001.1"/>
</dbReference>
<sequence length="151" mass="17337">MNRSLGIKITMISFICFIFFRCNTMKSTEEKKPDVTAEVTFLSATGRDPLNKLITSENVKVYLPDERSVDQVGSFFKARDFSFRYDRGISATISGERETFQKLFGVELEFNKGSYKVKGQDNGLNLPLEKLPDEIKERLSNISLPERMELF</sequence>
<dbReference type="Proteomes" id="UP001250656">
    <property type="component" value="Unassembled WGS sequence"/>
</dbReference>
<evidence type="ECO:0008006" key="3">
    <source>
        <dbReference type="Google" id="ProtNLM"/>
    </source>
</evidence>
<accession>A0ABU3L3J5</accession>
<organism evidence="1 2">
    <name type="scientific">Pricia mediterranea</name>
    <dbReference type="NCBI Taxonomy" id="3076079"/>
    <lineage>
        <taxon>Bacteria</taxon>
        <taxon>Pseudomonadati</taxon>
        <taxon>Bacteroidota</taxon>
        <taxon>Flavobacteriia</taxon>
        <taxon>Flavobacteriales</taxon>
        <taxon>Flavobacteriaceae</taxon>
        <taxon>Pricia</taxon>
    </lineage>
</organism>
<dbReference type="EMBL" id="JAVTTP010000001">
    <property type="protein sequence ID" value="MDT7828138.1"/>
    <property type="molecule type" value="Genomic_DNA"/>
</dbReference>
<comment type="caution">
    <text evidence="1">The sequence shown here is derived from an EMBL/GenBank/DDBJ whole genome shotgun (WGS) entry which is preliminary data.</text>
</comment>
<evidence type="ECO:0000313" key="1">
    <source>
        <dbReference type="EMBL" id="MDT7828138.1"/>
    </source>
</evidence>
<proteinExistence type="predicted"/>
<keyword evidence="2" id="KW-1185">Reference proteome</keyword>